<evidence type="ECO:0000256" key="2">
    <source>
        <dbReference type="ARBA" id="ARBA00010581"/>
    </source>
</evidence>
<organism evidence="13">
    <name type="scientific">uncultured Acidimicrobiales bacterium</name>
    <dbReference type="NCBI Taxonomy" id="310071"/>
    <lineage>
        <taxon>Bacteria</taxon>
        <taxon>Bacillati</taxon>
        <taxon>Actinomycetota</taxon>
        <taxon>Acidimicrobiia</taxon>
        <taxon>Acidimicrobiales</taxon>
        <taxon>environmental samples</taxon>
    </lineage>
</organism>
<feature type="transmembrane region" description="Helical" evidence="11">
    <location>
        <begin position="47"/>
        <end position="68"/>
    </location>
</feature>
<evidence type="ECO:0000259" key="12">
    <source>
        <dbReference type="PROSITE" id="PS50253"/>
    </source>
</evidence>
<evidence type="ECO:0000256" key="1">
    <source>
        <dbReference type="ARBA" id="ARBA00004651"/>
    </source>
</evidence>
<keyword evidence="4" id="KW-1003">Cell membrane</keyword>
<dbReference type="InterPro" id="IPR024791">
    <property type="entry name" value="Cyt_c/ubiquinol_Oxase_su3"/>
</dbReference>
<dbReference type="InterPro" id="IPR013833">
    <property type="entry name" value="Cyt_c_oxidase_su3_a-hlx"/>
</dbReference>
<evidence type="ECO:0000256" key="7">
    <source>
        <dbReference type="ARBA" id="ARBA00023136"/>
    </source>
</evidence>
<comment type="similarity">
    <text evidence="2 10">Belongs to the cytochrome c oxidase subunit 3 family.</text>
</comment>
<sequence>MSLVAVSATDNLPVPASGDAPVVLPTGAPLPGPVPGRPRRGTSTIGTLLLVTADAMVLGAVVAVYLAIKEGSTTWPPSDVQVGTYIPTMITLTALMSGFSVQWGIFAARRNDGRNAAMALILTLFLGLSMANLEWLSFVRSGFGFNDHTYGTLYDILIGYHLLHLLAAIVVVLVLAFRTMAGHFSTDRHDALRAGAVYWQYTNVVWFIVVTVLFILSRHG</sequence>
<dbReference type="Pfam" id="PF00510">
    <property type="entry name" value="COX3"/>
    <property type="match status" value="1"/>
</dbReference>
<keyword evidence="5 10" id="KW-0812">Transmembrane</keyword>
<dbReference type="GO" id="GO:0019646">
    <property type="term" value="P:aerobic electron transport chain"/>
    <property type="evidence" value="ECO:0007669"/>
    <property type="project" value="InterPro"/>
</dbReference>
<dbReference type="PROSITE" id="PS50253">
    <property type="entry name" value="COX3"/>
    <property type="match status" value="1"/>
</dbReference>
<comment type="subcellular location">
    <subcellularLocation>
        <location evidence="1 10">Cell membrane</location>
        <topology evidence="1 10">Multi-pass membrane protein</topology>
    </subcellularLocation>
</comment>
<dbReference type="InterPro" id="IPR000298">
    <property type="entry name" value="Cyt_c_oxidase-like_su3"/>
</dbReference>
<dbReference type="SUPFAM" id="SSF81452">
    <property type="entry name" value="Cytochrome c oxidase subunit III-like"/>
    <property type="match status" value="1"/>
</dbReference>
<dbReference type="CDD" id="cd00386">
    <property type="entry name" value="Heme_Cu_Oxidase_III_like"/>
    <property type="match status" value="1"/>
</dbReference>
<feature type="transmembrane region" description="Helical" evidence="11">
    <location>
        <begin position="88"/>
        <end position="106"/>
    </location>
</feature>
<evidence type="ECO:0000256" key="5">
    <source>
        <dbReference type="ARBA" id="ARBA00022692"/>
    </source>
</evidence>
<gene>
    <name evidence="13" type="ORF">AVDCRST_MAG10-2961</name>
</gene>
<keyword evidence="6 11" id="KW-1133">Transmembrane helix</keyword>
<keyword evidence="7 11" id="KW-0472">Membrane</keyword>
<proteinExistence type="inferred from homology"/>
<evidence type="ECO:0000256" key="4">
    <source>
        <dbReference type="ARBA" id="ARBA00022475"/>
    </source>
</evidence>
<evidence type="ECO:0000256" key="6">
    <source>
        <dbReference type="ARBA" id="ARBA00022989"/>
    </source>
</evidence>
<dbReference type="Gene3D" id="1.20.120.80">
    <property type="entry name" value="Cytochrome c oxidase, subunit III, four-helix bundle"/>
    <property type="match status" value="1"/>
</dbReference>
<dbReference type="EMBL" id="CADCTB010000182">
    <property type="protein sequence ID" value="CAA9264562.1"/>
    <property type="molecule type" value="Genomic_DNA"/>
</dbReference>
<evidence type="ECO:0000256" key="11">
    <source>
        <dbReference type="SAM" id="Phobius"/>
    </source>
</evidence>
<reference evidence="13" key="1">
    <citation type="submission" date="2020-02" db="EMBL/GenBank/DDBJ databases">
        <authorList>
            <person name="Meier V. D."/>
        </authorList>
    </citation>
    <scope>NUCLEOTIDE SEQUENCE</scope>
    <source>
        <strain evidence="13">AVDCRST_MAG10</strain>
    </source>
</reference>
<dbReference type="InterPro" id="IPR035973">
    <property type="entry name" value="Cyt_c_oxidase_su3-like_sf"/>
</dbReference>
<evidence type="ECO:0000313" key="13">
    <source>
        <dbReference type="EMBL" id="CAA9264562.1"/>
    </source>
</evidence>
<dbReference type="EC" id="7.1.1.9" evidence="3"/>
<dbReference type="AlphaFoldDB" id="A0A6J4IX23"/>
<feature type="transmembrane region" description="Helical" evidence="11">
    <location>
        <begin position="118"/>
        <end position="138"/>
    </location>
</feature>
<dbReference type="PANTHER" id="PTHR11403">
    <property type="entry name" value="CYTOCHROME C OXIDASE SUBUNIT III"/>
    <property type="match status" value="1"/>
</dbReference>
<feature type="transmembrane region" description="Helical" evidence="11">
    <location>
        <begin position="198"/>
        <end position="217"/>
    </location>
</feature>
<evidence type="ECO:0000256" key="8">
    <source>
        <dbReference type="ARBA" id="ARBA00031400"/>
    </source>
</evidence>
<dbReference type="PANTHER" id="PTHR11403:SF2">
    <property type="entry name" value="CYTOCHROME BO(3) UBIQUINOL OXIDASE SUBUNIT 3"/>
    <property type="match status" value="1"/>
</dbReference>
<feature type="transmembrane region" description="Helical" evidence="11">
    <location>
        <begin position="158"/>
        <end position="177"/>
    </location>
</feature>
<evidence type="ECO:0000256" key="9">
    <source>
        <dbReference type="ARBA" id="ARBA00031625"/>
    </source>
</evidence>
<name>A0A6J4IX23_9ACTN</name>
<dbReference type="GO" id="GO:0004129">
    <property type="term" value="F:cytochrome-c oxidase activity"/>
    <property type="evidence" value="ECO:0007669"/>
    <property type="project" value="UniProtKB-EC"/>
</dbReference>
<evidence type="ECO:0000256" key="3">
    <source>
        <dbReference type="ARBA" id="ARBA00012949"/>
    </source>
</evidence>
<feature type="domain" description="Heme-copper oxidase subunit III family profile" evidence="12">
    <location>
        <begin position="45"/>
        <end position="218"/>
    </location>
</feature>
<accession>A0A6J4IX23</accession>
<protein>
    <recommendedName>
        <fullName evidence="3">cytochrome-c oxidase</fullName>
        <ecNumber evidence="3">7.1.1.9</ecNumber>
    </recommendedName>
    <alternativeName>
        <fullName evidence="8">Cytochrome aa3 subunit 3</fullName>
    </alternativeName>
    <alternativeName>
        <fullName evidence="9">Cytochrome c oxidase polypeptide III</fullName>
    </alternativeName>
</protein>
<dbReference type="GO" id="GO:0005886">
    <property type="term" value="C:plasma membrane"/>
    <property type="evidence" value="ECO:0007669"/>
    <property type="project" value="UniProtKB-SubCell"/>
</dbReference>
<evidence type="ECO:0000256" key="10">
    <source>
        <dbReference type="RuleBase" id="RU003376"/>
    </source>
</evidence>